<evidence type="ECO:0000256" key="3">
    <source>
        <dbReference type="ARBA" id="ARBA00022475"/>
    </source>
</evidence>
<keyword evidence="4" id="KW-0547">Nucleotide-binding</keyword>
<dbReference type="AlphaFoldDB" id="A0A6B2QXR2"/>
<feature type="domain" description="ABC transporter" evidence="7">
    <location>
        <begin position="2"/>
        <end position="230"/>
    </location>
</feature>
<accession>A0A6B2QXR2</accession>
<dbReference type="PROSITE" id="PS50893">
    <property type="entry name" value="ABC_TRANSPORTER_2"/>
    <property type="match status" value="1"/>
</dbReference>
<sequence>MLSVKNIDVRYGGIRALQGVSIEIERGETVLLLGANGAGKSSLLKSVIGTVKPVSGDIVYAGKVVTTLRADQRARLGIGYSPEGRRVFATMSVYDNVLSGAPGISESARKDAYKRLSGMFPLLADRAMQPAGQLSGGQQQMVAFARAMCASPDLLLLDEPFLGLAPIWIKQISDAIREMKKAGTTILMSEQMAVPALKVADRGYVLRGGEVRHSGSVDEIRSLALDEEYL</sequence>
<evidence type="ECO:0000259" key="7">
    <source>
        <dbReference type="PROSITE" id="PS50893"/>
    </source>
</evidence>
<dbReference type="PROSITE" id="PS00211">
    <property type="entry name" value="ABC_TRANSPORTER_1"/>
    <property type="match status" value="1"/>
</dbReference>
<evidence type="ECO:0000256" key="4">
    <source>
        <dbReference type="ARBA" id="ARBA00022741"/>
    </source>
</evidence>
<dbReference type="InterPro" id="IPR027417">
    <property type="entry name" value="P-loop_NTPase"/>
</dbReference>
<keyword evidence="5 8" id="KW-0067">ATP-binding</keyword>
<organism evidence="8">
    <name type="scientific">Sheuella amnicola</name>
    <dbReference type="NCBI Taxonomy" id="2707330"/>
    <lineage>
        <taxon>Bacteria</taxon>
        <taxon>Pseudomonadati</taxon>
        <taxon>Pseudomonadota</taxon>
        <taxon>Betaproteobacteria</taxon>
        <taxon>Burkholderiales</taxon>
        <taxon>Alcaligenaceae</taxon>
        <taxon>Sheuella</taxon>
    </lineage>
</organism>
<evidence type="ECO:0000256" key="2">
    <source>
        <dbReference type="ARBA" id="ARBA00022448"/>
    </source>
</evidence>
<dbReference type="InterPro" id="IPR017871">
    <property type="entry name" value="ABC_transporter-like_CS"/>
</dbReference>
<keyword evidence="2" id="KW-0813">Transport</keyword>
<name>A0A6B2QXR2_9BURK</name>
<dbReference type="PANTHER" id="PTHR43820:SF4">
    <property type="entry name" value="HIGH-AFFINITY BRANCHED-CHAIN AMINO ACID TRANSPORT ATP-BINDING PROTEIN LIVF"/>
    <property type="match status" value="1"/>
</dbReference>
<protein>
    <submittedName>
        <fullName evidence="8">ABC transporter ATP-binding protein</fullName>
    </submittedName>
</protein>
<dbReference type="PANTHER" id="PTHR43820">
    <property type="entry name" value="HIGH-AFFINITY BRANCHED-CHAIN AMINO ACID TRANSPORT ATP-BINDING PROTEIN LIVF"/>
    <property type="match status" value="1"/>
</dbReference>
<reference evidence="8" key="1">
    <citation type="submission" date="2020-02" db="EMBL/GenBank/DDBJ databases">
        <authorList>
            <person name="Chen W.-M."/>
        </authorList>
    </citation>
    <scope>NUCLEOTIDE SEQUENCE</scope>
    <source>
        <strain evidence="8">NBD-18</strain>
    </source>
</reference>
<evidence type="ECO:0000256" key="5">
    <source>
        <dbReference type="ARBA" id="ARBA00022840"/>
    </source>
</evidence>
<dbReference type="SUPFAM" id="SSF52540">
    <property type="entry name" value="P-loop containing nucleoside triphosphate hydrolases"/>
    <property type="match status" value="1"/>
</dbReference>
<dbReference type="Pfam" id="PF00005">
    <property type="entry name" value="ABC_tran"/>
    <property type="match status" value="1"/>
</dbReference>
<dbReference type="GO" id="GO:0005524">
    <property type="term" value="F:ATP binding"/>
    <property type="evidence" value="ECO:0007669"/>
    <property type="project" value="UniProtKB-KW"/>
</dbReference>
<comment type="similarity">
    <text evidence="1">Belongs to the ABC transporter superfamily.</text>
</comment>
<keyword evidence="6" id="KW-0029">Amino-acid transport</keyword>
<dbReference type="EMBL" id="JAAGRN010000001">
    <property type="protein sequence ID" value="NDY82084.1"/>
    <property type="molecule type" value="Genomic_DNA"/>
</dbReference>
<dbReference type="SMART" id="SM00382">
    <property type="entry name" value="AAA"/>
    <property type="match status" value="1"/>
</dbReference>
<evidence type="ECO:0000313" key="8">
    <source>
        <dbReference type="EMBL" id="NDY82084.1"/>
    </source>
</evidence>
<dbReference type="GO" id="GO:0015807">
    <property type="term" value="P:L-amino acid transport"/>
    <property type="evidence" value="ECO:0007669"/>
    <property type="project" value="TreeGrafter"/>
</dbReference>
<dbReference type="Gene3D" id="3.40.50.300">
    <property type="entry name" value="P-loop containing nucleotide triphosphate hydrolases"/>
    <property type="match status" value="1"/>
</dbReference>
<dbReference type="InterPro" id="IPR003593">
    <property type="entry name" value="AAA+_ATPase"/>
</dbReference>
<dbReference type="GO" id="GO:0015658">
    <property type="term" value="F:branched-chain amino acid transmembrane transporter activity"/>
    <property type="evidence" value="ECO:0007669"/>
    <property type="project" value="TreeGrafter"/>
</dbReference>
<dbReference type="CDD" id="cd03224">
    <property type="entry name" value="ABC_TM1139_LivF_branched"/>
    <property type="match status" value="1"/>
</dbReference>
<keyword evidence="3" id="KW-0472">Membrane</keyword>
<comment type="caution">
    <text evidence="8">The sequence shown here is derived from an EMBL/GenBank/DDBJ whole genome shotgun (WGS) entry which is preliminary data.</text>
</comment>
<dbReference type="InterPro" id="IPR003439">
    <property type="entry name" value="ABC_transporter-like_ATP-bd"/>
</dbReference>
<dbReference type="GO" id="GO:0016887">
    <property type="term" value="F:ATP hydrolysis activity"/>
    <property type="evidence" value="ECO:0007669"/>
    <property type="project" value="InterPro"/>
</dbReference>
<evidence type="ECO:0000256" key="1">
    <source>
        <dbReference type="ARBA" id="ARBA00005417"/>
    </source>
</evidence>
<dbReference type="InterPro" id="IPR052156">
    <property type="entry name" value="BCAA_Transport_ATP-bd_LivF"/>
</dbReference>
<proteinExistence type="inferred from homology"/>
<evidence type="ECO:0000256" key="6">
    <source>
        <dbReference type="ARBA" id="ARBA00022970"/>
    </source>
</evidence>
<gene>
    <name evidence="8" type="ORF">G3I67_02460</name>
</gene>
<keyword evidence="3" id="KW-1003">Cell membrane</keyword>